<gene>
    <name evidence="1" type="ORF">PPEP_a4268</name>
</gene>
<dbReference type="RefSeq" id="WP_125251926.1">
    <property type="nucleotide sequence ID" value="NZ_AQHF01000028.1"/>
</dbReference>
<evidence type="ECO:0000313" key="1">
    <source>
        <dbReference type="EMBL" id="MBE0347892.1"/>
    </source>
</evidence>
<organism evidence="1 2">
    <name type="scientific">Pseudoalteromonas peptidolytica F12-50-A1</name>
    <dbReference type="NCBI Taxonomy" id="1315280"/>
    <lineage>
        <taxon>Bacteria</taxon>
        <taxon>Pseudomonadati</taxon>
        <taxon>Pseudomonadota</taxon>
        <taxon>Gammaproteobacteria</taxon>
        <taxon>Alteromonadales</taxon>
        <taxon>Pseudoalteromonadaceae</taxon>
        <taxon>Pseudoalteromonas</taxon>
    </lineage>
</organism>
<dbReference type="AlphaFoldDB" id="A0A8I0MYX1"/>
<evidence type="ECO:0000313" key="2">
    <source>
        <dbReference type="Proteomes" id="UP000660708"/>
    </source>
</evidence>
<protein>
    <submittedName>
        <fullName evidence="1">Uncharacterized protein</fullName>
    </submittedName>
</protein>
<reference evidence="1 2" key="1">
    <citation type="submission" date="2015-06" db="EMBL/GenBank/DDBJ databases">
        <title>Genome sequence of Pseudoalteromonas peptidolytica.</title>
        <authorList>
            <person name="Xie B.-B."/>
            <person name="Rong J.-C."/>
            <person name="Qin Q.-L."/>
            <person name="Zhang Y.-Z."/>
        </authorList>
    </citation>
    <scope>NUCLEOTIDE SEQUENCE [LARGE SCALE GENOMIC DNA]</scope>
    <source>
        <strain evidence="1 2">F12-50-A1</strain>
    </source>
</reference>
<keyword evidence="2" id="KW-1185">Reference proteome</keyword>
<comment type="caution">
    <text evidence="1">The sequence shown here is derived from an EMBL/GenBank/DDBJ whole genome shotgun (WGS) entry which is preliminary data.</text>
</comment>
<dbReference type="Proteomes" id="UP000660708">
    <property type="component" value="Unassembled WGS sequence"/>
</dbReference>
<name>A0A8I0MYX1_9GAMM</name>
<dbReference type="EMBL" id="AQHF01000028">
    <property type="protein sequence ID" value="MBE0347892.1"/>
    <property type="molecule type" value="Genomic_DNA"/>
</dbReference>
<sequence length="137" mass="15110">MITVNIPQENGQYQSVSNQIGDHTLHVVTPTFGKSELLVYVDFNKKNLQATGRIKIAMQDPNIAQDTPFDMCQLVNNSIVPMEINIVQSGQYRFPIPVGSNEVKVKLSIELADAHEETDSLALWVAANSDNAVSVLK</sequence>
<accession>A0A8I0MYX1</accession>
<proteinExistence type="predicted"/>